<dbReference type="PANTHER" id="PTHR10869:SF246">
    <property type="entry name" value="TRANSMEMBRANE PROLYL 4-HYDROXYLASE"/>
    <property type="match status" value="1"/>
</dbReference>
<evidence type="ECO:0000256" key="6">
    <source>
        <dbReference type="ARBA" id="ARBA00023004"/>
    </source>
</evidence>
<dbReference type="InterPro" id="IPR045054">
    <property type="entry name" value="P4HA-like"/>
</dbReference>
<name>A0A6S6T7U0_9BACT</name>
<keyword evidence="5" id="KW-0560">Oxidoreductase</keyword>
<keyword evidence="6" id="KW-0408">Iron</keyword>
<accession>A0A6S6T7U0</accession>
<dbReference type="GO" id="GO:0051213">
    <property type="term" value="F:dioxygenase activity"/>
    <property type="evidence" value="ECO:0007669"/>
    <property type="project" value="UniProtKB-KW"/>
</dbReference>
<dbReference type="Pfam" id="PF13640">
    <property type="entry name" value="2OG-FeII_Oxy_3"/>
    <property type="match status" value="1"/>
</dbReference>
<evidence type="ECO:0000256" key="1">
    <source>
        <dbReference type="ARBA" id="ARBA00001961"/>
    </source>
</evidence>
<dbReference type="GO" id="GO:0016705">
    <property type="term" value="F:oxidoreductase activity, acting on paired donors, with incorporation or reduction of molecular oxygen"/>
    <property type="evidence" value="ECO:0007669"/>
    <property type="project" value="InterPro"/>
</dbReference>
<reference evidence="8" key="1">
    <citation type="submission" date="2020-01" db="EMBL/GenBank/DDBJ databases">
        <authorList>
            <person name="Meier V. D."/>
            <person name="Meier V D."/>
        </authorList>
    </citation>
    <scope>NUCLEOTIDE SEQUENCE</scope>
    <source>
        <strain evidence="8">HLG_WM_MAG_04</strain>
    </source>
</reference>
<evidence type="ECO:0000313" key="8">
    <source>
        <dbReference type="EMBL" id="CAA6814296.1"/>
    </source>
</evidence>
<dbReference type="PROSITE" id="PS51471">
    <property type="entry name" value="FE2OG_OXY"/>
    <property type="match status" value="1"/>
</dbReference>
<dbReference type="GO" id="GO:0031418">
    <property type="term" value="F:L-ascorbic acid binding"/>
    <property type="evidence" value="ECO:0007669"/>
    <property type="project" value="UniProtKB-KW"/>
</dbReference>
<protein>
    <recommendedName>
        <fullName evidence="7">Fe2OG dioxygenase domain-containing protein</fullName>
    </recommendedName>
</protein>
<evidence type="ECO:0000256" key="4">
    <source>
        <dbReference type="ARBA" id="ARBA00022964"/>
    </source>
</evidence>
<evidence type="ECO:0000256" key="2">
    <source>
        <dbReference type="ARBA" id="ARBA00022723"/>
    </source>
</evidence>
<dbReference type="Gene3D" id="2.60.120.620">
    <property type="entry name" value="q2cbj1_9rhob like domain"/>
    <property type="match status" value="1"/>
</dbReference>
<feature type="domain" description="Fe2OG dioxygenase" evidence="7">
    <location>
        <begin position="82"/>
        <end position="213"/>
    </location>
</feature>
<keyword evidence="2" id="KW-0479">Metal-binding</keyword>
<keyword evidence="3" id="KW-0847">Vitamin C</keyword>
<dbReference type="InterPro" id="IPR006620">
    <property type="entry name" value="Pro_4_hyd_alph"/>
</dbReference>
<comment type="cofactor">
    <cofactor evidence="1">
        <name>L-ascorbate</name>
        <dbReference type="ChEBI" id="CHEBI:38290"/>
    </cofactor>
</comment>
<gene>
    <name evidence="8" type="ORF">HELGO_WM6667</name>
</gene>
<keyword evidence="4" id="KW-0223">Dioxygenase</keyword>
<dbReference type="PANTHER" id="PTHR10869">
    <property type="entry name" value="PROLYL 4-HYDROXYLASE ALPHA SUBUNIT"/>
    <property type="match status" value="1"/>
</dbReference>
<dbReference type="EMBL" id="CACVAX010000041">
    <property type="protein sequence ID" value="CAA6814296.1"/>
    <property type="molecule type" value="Genomic_DNA"/>
</dbReference>
<evidence type="ECO:0000256" key="3">
    <source>
        <dbReference type="ARBA" id="ARBA00022896"/>
    </source>
</evidence>
<evidence type="ECO:0000259" key="7">
    <source>
        <dbReference type="PROSITE" id="PS51471"/>
    </source>
</evidence>
<dbReference type="SMART" id="SM00702">
    <property type="entry name" value="P4Hc"/>
    <property type="match status" value="1"/>
</dbReference>
<organism evidence="8">
    <name type="scientific">uncultured Sulfurovum sp</name>
    <dbReference type="NCBI Taxonomy" id="269237"/>
    <lineage>
        <taxon>Bacteria</taxon>
        <taxon>Pseudomonadati</taxon>
        <taxon>Campylobacterota</taxon>
        <taxon>Epsilonproteobacteria</taxon>
        <taxon>Campylobacterales</taxon>
        <taxon>Sulfurovaceae</taxon>
        <taxon>Sulfurovum</taxon>
        <taxon>environmental samples</taxon>
    </lineage>
</organism>
<dbReference type="GO" id="GO:0005506">
    <property type="term" value="F:iron ion binding"/>
    <property type="evidence" value="ECO:0007669"/>
    <property type="project" value="InterPro"/>
</dbReference>
<dbReference type="InterPro" id="IPR005123">
    <property type="entry name" value="Oxoglu/Fe-dep_dioxygenase_dom"/>
</dbReference>
<sequence length="214" mass="24491">MIENFLTLEECHAMANTIKKQSNVRKAKVKTKVLDSIVLPSVVEEIRKTTLHTLPDLFETLYAERFLLHQKKIEDFFAMGLTHATPLQVLVYKKGDFYIKHADDSSELIDKEGNTVGFTCVAPERKITILLFGTSHTTQATYNNNNNNNELEEYTFEGGALVFNYLHDEHQQPIVIYPKAGDMLVFLSNPFFSHEVKPVTSGYRMVLAQWYNAL</sequence>
<dbReference type="AlphaFoldDB" id="A0A6S6T7U0"/>
<proteinExistence type="predicted"/>
<evidence type="ECO:0000256" key="5">
    <source>
        <dbReference type="ARBA" id="ARBA00023002"/>
    </source>
</evidence>
<dbReference type="InterPro" id="IPR044862">
    <property type="entry name" value="Pro_4_hyd_alph_FE2OG_OXY"/>
</dbReference>